<comment type="caution">
    <text evidence="1">The sequence shown here is derived from an EMBL/GenBank/DDBJ whole genome shotgun (WGS) entry which is preliminary data.</text>
</comment>
<evidence type="ECO:0000313" key="1">
    <source>
        <dbReference type="EMBL" id="PIV87133.1"/>
    </source>
</evidence>
<evidence type="ECO:0000313" key="2">
    <source>
        <dbReference type="Proteomes" id="UP000228497"/>
    </source>
</evidence>
<dbReference type="AlphaFoldDB" id="A0A2M7FCE8"/>
<reference evidence="2" key="1">
    <citation type="submission" date="2017-09" db="EMBL/GenBank/DDBJ databases">
        <title>Depth-based differentiation of microbial function through sediment-hosted aquifers and enrichment of novel symbionts in the deep terrestrial subsurface.</title>
        <authorList>
            <person name="Probst A.J."/>
            <person name="Ladd B."/>
            <person name="Jarett J.K."/>
            <person name="Geller-Mcgrath D.E."/>
            <person name="Sieber C.M.K."/>
            <person name="Emerson J.B."/>
            <person name="Anantharaman K."/>
            <person name="Thomas B.C."/>
            <person name="Malmstrom R."/>
            <person name="Stieglmeier M."/>
            <person name="Klingl A."/>
            <person name="Woyke T."/>
            <person name="Ryan C.M."/>
            <person name="Banfield J.F."/>
        </authorList>
    </citation>
    <scope>NUCLEOTIDE SEQUENCE [LARGE SCALE GENOMIC DNA]</scope>
</reference>
<dbReference type="Proteomes" id="UP000228497">
    <property type="component" value="Unassembled WGS sequence"/>
</dbReference>
<protein>
    <submittedName>
        <fullName evidence="1">Uncharacterized protein</fullName>
    </submittedName>
</protein>
<dbReference type="EMBL" id="PFFD01000056">
    <property type="protein sequence ID" value="PIV87133.1"/>
    <property type="molecule type" value="Genomic_DNA"/>
</dbReference>
<name>A0A2M7FCE8_9BACT</name>
<proteinExistence type="predicted"/>
<gene>
    <name evidence="1" type="ORF">COW49_01290</name>
</gene>
<accession>A0A2M7FCE8</accession>
<sequence>MVFRHEYLGGVWIDIEQPHEE</sequence>
<organism evidence="1 2">
    <name type="scientific">Candidatus Kaiserbacteria bacterium CG17_big_fil_post_rev_8_21_14_2_50_51_7</name>
    <dbReference type="NCBI Taxonomy" id="1974613"/>
    <lineage>
        <taxon>Bacteria</taxon>
        <taxon>Candidatus Kaiseribacteriota</taxon>
    </lineage>
</organism>
<feature type="non-terminal residue" evidence="1">
    <location>
        <position position="21"/>
    </location>
</feature>